<keyword evidence="2" id="KW-0812">Transmembrane</keyword>
<accession>A0AA39ZCG9</accession>
<keyword evidence="2" id="KW-1133">Transmembrane helix</keyword>
<dbReference type="AlphaFoldDB" id="A0AA39ZCG9"/>
<feature type="compositionally biased region" description="Low complexity" evidence="1">
    <location>
        <begin position="106"/>
        <end position="127"/>
    </location>
</feature>
<feature type="transmembrane region" description="Helical" evidence="2">
    <location>
        <begin position="176"/>
        <end position="197"/>
    </location>
</feature>
<organism evidence="3 4">
    <name type="scientific">Cercophora samala</name>
    <dbReference type="NCBI Taxonomy" id="330535"/>
    <lineage>
        <taxon>Eukaryota</taxon>
        <taxon>Fungi</taxon>
        <taxon>Dikarya</taxon>
        <taxon>Ascomycota</taxon>
        <taxon>Pezizomycotina</taxon>
        <taxon>Sordariomycetes</taxon>
        <taxon>Sordariomycetidae</taxon>
        <taxon>Sordariales</taxon>
        <taxon>Lasiosphaeriaceae</taxon>
        <taxon>Cercophora</taxon>
    </lineage>
</organism>
<proteinExistence type="predicted"/>
<feature type="compositionally biased region" description="Basic and acidic residues" evidence="1">
    <location>
        <begin position="62"/>
        <end position="90"/>
    </location>
</feature>
<dbReference type="EMBL" id="JAULSY010000065">
    <property type="protein sequence ID" value="KAK0667884.1"/>
    <property type="molecule type" value="Genomic_DNA"/>
</dbReference>
<protein>
    <submittedName>
        <fullName evidence="3">Uncharacterized protein</fullName>
    </submittedName>
</protein>
<feature type="transmembrane region" description="Helical" evidence="2">
    <location>
        <begin position="227"/>
        <end position="246"/>
    </location>
</feature>
<feature type="compositionally biased region" description="Basic residues" evidence="1">
    <location>
        <begin position="158"/>
        <end position="169"/>
    </location>
</feature>
<evidence type="ECO:0000256" key="2">
    <source>
        <dbReference type="SAM" id="Phobius"/>
    </source>
</evidence>
<feature type="region of interest" description="Disordered" evidence="1">
    <location>
        <begin position="1"/>
        <end position="185"/>
    </location>
</feature>
<feature type="region of interest" description="Disordered" evidence="1">
    <location>
        <begin position="274"/>
        <end position="294"/>
    </location>
</feature>
<feature type="compositionally biased region" description="Basic and acidic residues" evidence="1">
    <location>
        <begin position="1"/>
        <end position="20"/>
    </location>
</feature>
<reference evidence="3" key="1">
    <citation type="submission" date="2023-06" db="EMBL/GenBank/DDBJ databases">
        <title>Genome-scale phylogeny and comparative genomics of the fungal order Sordariales.</title>
        <authorList>
            <consortium name="Lawrence Berkeley National Laboratory"/>
            <person name="Hensen N."/>
            <person name="Bonometti L."/>
            <person name="Westerberg I."/>
            <person name="Brannstrom I.O."/>
            <person name="Guillou S."/>
            <person name="Cros-Aarteil S."/>
            <person name="Calhoun S."/>
            <person name="Haridas S."/>
            <person name="Kuo A."/>
            <person name="Mondo S."/>
            <person name="Pangilinan J."/>
            <person name="Riley R."/>
            <person name="Labutti K."/>
            <person name="Andreopoulos B."/>
            <person name="Lipzen A."/>
            <person name="Chen C."/>
            <person name="Yanf M."/>
            <person name="Daum C."/>
            <person name="Ng V."/>
            <person name="Clum A."/>
            <person name="Steindorff A."/>
            <person name="Ohm R."/>
            <person name="Martin F."/>
            <person name="Silar P."/>
            <person name="Natvig D."/>
            <person name="Lalanne C."/>
            <person name="Gautier V."/>
            <person name="Ament-Velasquez S.L."/>
            <person name="Kruys A."/>
            <person name="Hutchinson M.I."/>
            <person name="Powell A.J."/>
            <person name="Barry K."/>
            <person name="Miller A.N."/>
            <person name="Grigoriev I.V."/>
            <person name="Debuchy R."/>
            <person name="Gladieux P."/>
            <person name="Thoren M.H."/>
            <person name="Johannesson H."/>
        </authorList>
    </citation>
    <scope>NUCLEOTIDE SEQUENCE</scope>
    <source>
        <strain evidence="3">CBS 307.81</strain>
    </source>
</reference>
<evidence type="ECO:0000256" key="1">
    <source>
        <dbReference type="SAM" id="MobiDB-lite"/>
    </source>
</evidence>
<feature type="compositionally biased region" description="Low complexity" evidence="1">
    <location>
        <begin position="141"/>
        <end position="155"/>
    </location>
</feature>
<feature type="region of interest" description="Disordered" evidence="1">
    <location>
        <begin position="199"/>
        <end position="228"/>
    </location>
</feature>
<gene>
    <name evidence="3" type="ORF">QBC41DRAFT_132062</name>
</gene>
<keyword evidence="4" id="KW-1185">Reference proteome</keyword>
<evidence type="ECO:0000313" key="3">
    <source>
        <dbReference type="EMBL" id="KAK0667884.1"/>
    </source>
</evidence>
<sequence length="294" mass="32934">MPRSYRSDSSPERDREDYHRPSRHRSVTPGPNNARGPPRIPREYSPPRPGHPDDYYASGALQERHPHFEYEEHTPFYRPPDPRDHRDRDTLQIPRSSSHRSRPSRTTRTSSTDDSLTTGTTYTADTTIIPRSRSTRRGRSRSSSSTSSSSRSSSTDTHHRKRGPIRQAKKSLQETFTPSTSGLGVGVLGAIVGGLAAREAVERLPPRSGSKSRSGRSHGKSSKHDKVAVLGTVLGAAIGGLGANAIERHIERRKGVEESWGRREGELARLEERVKEAEGGREREWEGYERGRRY</sequence>
<evidence type="ECO:0000313" key="4">
    <source>
        <dbReference type="Proteomes" id="UP001174997"/>
    </source>
</evidence>
<name>A0AA39ZCG9_9PEZI</name>
<comment type="caution">
    <text evidence="3">The sequence shown here is derived from an EMBL/GenBank/DDBJ whole genome shotgun (WGS) entry which is preliminary data.</text>
</comment>
<keyword evidence="2" id="KW-0472">Membrane</keyword>
<dbReference type="Proteomes" id="UP001174997">
    <property type="component" value="Unassembled WGS sequence"/>
</dbReference>